<protein>
    <submittedName>
        <fullName evidence="1">Uncharacterized protein</fullName>
    </submittedName>
</protein>
<dbReference type="RefSeq" id="WP_184395318.1">
    <property type="nucleotide sequence ID" value="NZ_BAAAJD010000060.1"/>
</dbReference>
<accession>A0A7W8VG31</accession>
<dbReference type="EMBL" id="JACHDB010000001">
    <property type="protein sequence ID" value="MBB5434589.1"/>
    <property type="molecule type" value="Genomic_DNA"/>
</dbReference>
<gene>
    <name evidence="1" type="ORF">HDA36_004673</name>
</gene>
<dbReference type="AlphaFoldDB" id="A0A7W8VG31"/>
<evidence type="ECO:0000313" key="1">
    <source>
        <dbReference type="EMBL" id="MBB5434589.1"/>
    </source>
</evidence>
<organism evidence="1 2">
    <name type="scientific">Nocardiopsis composta</name>
    <dbReference type="NCBI Taxonomy" id="157465"/>
    <lineage>
        <taxon>Bacteria</taxon>
        <taxon>Bacillati</taxon>
        <taxon>Actinomycetota</taxon>
        <taxon>Actinomycetes</taxon>
        <taxon>Streptosporangiales</taxon>
        <taxon>Nocardiopsidaceae</taxon>
        <taxon>Nocardiopsis</taxon>
    </lineage>
</organism>
<comment type="caution">
    <text evidence="1">The sequence shown here is derived from an EMBL/GenBank/DDBJ whole genome shotgun (WGS) entry which is preliminary data.</text>
</comment>
<evidence type="ECO:0000313" key="2">
    <source>
        <dbReference type="Proteomes" id="UP000572635"/>
    </source>
</evidence>
<proteinExistence type="predicted"/>
<dbReference type="Proteomes" id="UP000572635">
    <property type="component" value="Unassembled WGS sequence"/>
</dbReference>
<sequence length="119" mass="13252">MLMSSYSGSPLHPLYALAKELEARGLGASVDTSVSVVDAFLPGSDVADPARRYARAASFQRAVLRADPVSAHPWWWLLWPGERFKTEKAEPELTRLLPVEDTSDVARRMRNILILDSTE</sequence>
<keyword evidence="2" id="KW-1185">Reference proteome</keyword>
<reference evidence="1 2" key="1">
    <citation type="submission" date="2020-08" db="EMBL/GenBank/DDBJ databases">
        <title>Sequencing the genomes of 1000 actinobacteria strains.</title>
        <authorList>
            <person name="Klenk H.-P."/>
        </authorList>
    </citation>
    <scope>NUCLEOTIDE SEQUENCE [LARGE SCALE GENOMIC DNA]</scope>
    <source>
        <strain evidence="1 2">DSM 44551</strain>
    </source>
</reference>
<name>A0A7W8VG31_9ACTN</name>